<dbReference type="PANTHER" id="PTHR34297">
    <property type="entry name" value="HYPOTHETICAL CYTOSOLIC PROTEIN-RELATED"/>
    <property type="match status" value="1"/>
</dbReference>
<keyword evidence="3" id="KW-1185">Reference proteome</keyword>
<evidence type="ECO:0008006" key="4">
    <source>
        <dbReference type="Google" id="ProtNLM"/>
    </source>
</evidence>
<comment type="caution">
    <text evidence="2">The sequence shown here is derived from an EMBL/GenBank/DDBJ whole genome shotgun (WGS) entry which is preliminary data.</text>
</comment>
<evidence type="ECO:0000313" key="2">
    <source>
        <dbReference type="EMBL" id="KPV52845.1"/>
    </source>
</evidence>
<reference evidence="2 3" key="1">
    <citation type="submission" date="2015-09" db="EMBL/GenBank/DDBJ databases">
        <title>Draft genome sequence of Kouleothrix aurantiaca JCM 19913.</title>
        <authorList>
            <person name="Hemp J."/>
        </authorList>
    </citation>
    <scope>NUCLEOTIDE SEQUENCE [LARGE SCALE GENOMIC DNA]</scope>
    <source>
        <strain evidence="2 3">COM-B</strain>
    </source>
</reference>
<dbReference type="PANTHER" id="PTHR34297:SF2">
    <property type="entry name" value="ASP23_GLS24 FAMILY ENVELOPE STRESS RESPONSE PROTEIN"/>
    <property type="match status" value="1"/>
</dbReference>
<name>A0A0N8PSI8_9CHLR</name>
<protein>
    <recommendedName>
        <fullName evidence="4">Alkaline-shock protein</fullName>
    </recommendedName>
</protein>
<sequence>MSQQNRPPNQRQLPEGRIEVAPRAIASIVANAVGQSYGVVGMAPHTFREGVAQVLHQRDAHRGVDVRIGDDWVEIDLYIIVGYGMRIAEVARNVQENVRYAVERALGMPVARVNVRVQGLKN</sequence>
<dbReference type="PATRIC" id="fig|186479.3.peg.8158"/>
<dbReference type="Proteomes" id="UP000050509">
    <property type="component" value="Unassembled WGS sequence"/>
</dbReference>
<evidence type="ECO:0000313" key="3">
    <source>
        <dbReference type="Proteomes" id="UP000050509"/>
    </source>
</evidence>
<dbReference type="EMBL" id="LJCR01000413">
    <property type="protein sequence ID" value="KPV52845.1"/>
    <property type="molecule type" value="Genomic_DNA"/>
</dbReference>
<gene>
    <name evidence="2" type="ORF">SE17_13050</name>
</gene>
<dbReference type="Pfam" id="PF03780">
    <property type="entry name" value="Asp23"/>
    <property type="match status" value="1"/>
</dbReference>
<dbReference type="InterPro" id="IPR005531">
    <property type="entry name" value="Asp23"/>
</dbReference>
<accession>A0A0N8PSI8</accession>
<dbReference type="AlphaFoldDB" id="A0A0N8PSI8"/>
<organism evidence="2 3">
    <name type="scientific">Kouleothrix aurantiaca</name>
    <dbReference type="NCBI Taxonomy" id="186479"/>
    <lineage>
        <taxon>Bacteria</taxon>
        <taxon>Bacillati</taxon>
        <taxon>Chloroflexota</taxon>
        <taxon>Chloroflexia</taxon>
        <taxon>Chloroflexales</taxon>
        <taxon>Roseiflexineae</taxon>
        <taxon>Roseiflexaceae</taxon>
        <taxon>Kouleothrix</taxon>
    </lineage>
</organism>
<evidence type="ECO:0000256" key="1">
    <source>
        <dbReference type="ARBA" id="ARBA00005721"/>
    </source>
</evidence>
<proteinExistence type="inferred from homology"/>
<comment type="similarity">
    <text evidence="1">Belongs to the asp23 family.</text>
</comment>